<keyword evidence="2" id="KW-0812">Transmembrane</keyword>
<evidence type="ECO:0000256" key="1">
    <source>
        <dbReference type="SAM" id="MobiDB-lite"/>
    </source>
</evidence>
<dbReference type="Proteomes" id="UP000177369">
    <property type="component" value="Unassembled WGS sequence"/>
</dbReference>
<name>A0A1F5GB66_9BACT</name>
<dbReference type="SUPFAM" id="SSF63825">
    <property type="entry name" value="YWTD domain"/>
    <property type="match status" value="1"/>
</dbReference>
<dbReference type="AlphaFoldDB" id="A0A1F5GB66"/>
<gene>
    <name evidence="3" type="ORF">A3D04_05065</name>
</gene>
<feature type="compositionally biased region" description="Acidic residues" evidence="1">
    <location>
        <begin position="208"/>
        <end position="218"/>
    </location>
</feature>
<organism evidence="3 4">
    <name type="scientific">Candidatus Curtissbacteria bacterium RIFCSPHIGHO2_02_FULL_40_16b</name>
    <dbReference type="NCBI Taxonomy" id="1797714"/>
    <lineage>
        <taxon>Bacteria</taxon>
        <taxon>Candidatus Curtissiibacteriota</taxon>
    </lineage>
</organism>
<evidence type="ECO:0000313" key="4">
    <source>
        <dbReference type="Proteomes" id="UP000177369"/>
    </source>
</evidence>
<protein>
    <recommendedName>
        <fullName evidence="5">PPM-type phosphatase domain-containing protein</fullName>
    </recommendedName>
</protein>
<keyword evidence="2" id="KW-0472">Membrane</keyword>
<evidence type="ECO:0000256" key="2">
    <source>
        <dbReference type="SAM" id="Phobius"/>
    </source>
</evidence>
<proteinExistence type="predicted"/>
<evidence type="ECO:0000313" key="3">
    <source>
        <dbReference type="EMBL" id="OGD89096.1"/>
    </source>
</evidence>
<reference evidence="3 4" key="1">
    <citation type="journal article" date="2016" name="Nat. Commun.">
        <title>Thousands of microbial genomes shed light on interconnected biogeochemical processes in an aquifer system.</title>
        <authorList>
            <person name="Anantharaman K."/>
            <person name="Brown C.T."/>
            <person name="Hug L.A."/>
            <person name="Sharon I."/>
            <person name="Castelle C.J."/>
            <person name="Probst A.J."/>
            <person name="Thomas B.C."/>
            <person name="Singh A."/>
            <person name="Wilkins M.J."/>
            <person name="Karaoz U."/>
            <person name="Brodie E.L."/>
            <person name="Williams K.H."/>
            <person name="Hubbard S.S."/>
            <person name="Banfield J.F."/>
        </authorList>
    </citation>
    <scope>NUCLEOTIDE SEQUENCE [LARGE SCALE GENOMIC DNA]</scope>
</reference>
<keyword evidence="2" id="KW-1133">Transmembrane helix</keyword>
<comment type="caution">
    <text evidence="3">The sequence shown here is derived from an EMBL/GenBank/DDBJ whole genome shotgun (WGS) entry which is preliminary data.</text>
</comment>
<accession>A0A1F5GB66</accession>
<evidence type="ECO:0008006" key="5">
    <source>
        <dbReference type="Google" id="ProtNLM"/>
    </source>
</evidence>
<feature type="transmembrane region" description="Helical" evidence="2">
    <location>
        <begin position="299"/>
        <end position="318"/>
    </location>
</feature>
<dbReference type="EMBL" id="MFBD01000012">
    <property type="protein sequence ID" value="OGD89096.1"/>
    <property type="molecule type" value="Genomic_DNA"/>
</dbReference>
<sequence length="637" mass="67871">MEEINLQIEKITGQASERASCGVFSARVSFGDGTIGTLVSCILVKGAGSGDGATVVKDIFDLANKKLEGAQTGSLEALKQASESSREFTSSKNLDASFSLTLFYKNASYISRSGDKVKVWVFANSNSQELSFGHGSGHLKNGQIILIATEKFLSSFDISDILKEEGVNLEEIVDGLATEISAKDDQGEIGAALVLVKESESAEAGVAADDEKEEEISEETSTAVDDGEGTQELDTSHEIAPPDAAIVESHIAASDTEKSQPGALASLSKFKNPIFAPGIFVKNKITNINIASFRNRKTVVVLGAVALLILAGSALFSLKGGADREKINEFRGYLDSASAKYEEGFALIDLNREKARGIFIEADGEIKKALGIKPEDEEARALEAKIAAKLKETESLASVDFSTISEVNGSLVSLSKGDDSLVGVTESALYVIDVGGETTAEFDGKSGTRDSAVYDNNVFVFDGKSVWRIDLVGGAGEEIFGGHEAQDISVFLGNVYLLGSDQIYKYVPVEGGYAESANYLNEKEKFSTSSKFTIDGSIWVTNGSNVFKYLRGDKQDFTISGLLDAAGEFGEIYTDNNIDNVYVIDKTNSAMLVVGKDGVYKKAYQSADFGKASGLVVDEETGKFYIAGGNKVLVADL</sequence>
<dbReference type="STRING" id="1797714.A3D04_05065"/>
<feature type="region of interest" description="Disordered" evidence="1">
    <location>
        <begin position="202"/>
        <end position="235"/>
    </location>
</feature>